<reference evidence="1" key="1">
    <citation type="submission" date="2016-02" db="EMBL/GenBank/DDBJ databases">
        <title>WGS assembly of Manihot esculenta.</title>
        <authorList>
            <person name="Bredeson J.V."/>
            <person name="Prochnik S.E."/>
            <person name="Lyons J.B."/>
            <person name="Schmutz J."/>
            <person name="Grimwood J."/>
            <person name="Vrebalov J."/>
            <person name="Bart R.S."/>
            <person name="Amuge T."/>
            <person name="Ferguson M.E."/>
            <person name="Green R."/>
            <person name="Putnam N."/>
            <person name="Stites J."/>
            <person name="Rounsley S."/>
            <person name="Rokhsar D.S."/>
        </authorList>
    </citation>
    <scope>NUCLEOTIDE SEQUENCE [LARGE SCALE GENOMIC DNA]</scope>
    <source>
        <tissue evidence="1">Leaf</tissue>
    </source>
</reference>
<protein>
    <submittedName>
        <fullName evidence="1">Uncharacterized protein</fullName>
    </submittedName>
</protein>
<evidence type="ECO:0000313" key="1">
    <source>
        <dbReference type="EMBL" id="OAY30680.1"/>
    </source>
</evidence>
<proteinExistence type="predicted"/>
<accession>A0A2C9UKR7</accession>
<name>A0A2C9UKR7_MANES</name>
<organism evidence="1">
    <name type="scientific">Manihot esculenta</name>
    <name type="common">Cassava</name>
    <name type="synonym">Jatropha manihot</name>
    <dbReference type="NCBI Taxonomy" id="3983"/>
    <lineage>
        <taxon>Eukaryota</taxon>
        <taxon>Viridiplantae</taxon>
        <taxon>Streptophyta</taxon>
        <taxon>Embryophyta</taxon>
        <taxon>Tracheophyta</taxon>
        <taxon>Spermatophyta</taxon>
        <taxon>Magnoliopsida</taxon>
        <taxon>eudicotyledons</taxon>
        <taxon>Gunneridae</taxon>
        <taxon>Pentapetalae</taxon>
        <taxon>rosids</taxon>
        <taxon>fabids</taxon>
        <taxon>Malpighiales</taxon>
        <taxon>Euphorbiaceae</taxon>
        <taxon>Crotonoideae</taxon>
        <taxon>Manihoteae</taxon>
        <taxon>Manihot</taxon>
    </lineage>
</organism>
<sequence>MFFKKLKILNQTGTEPKNLCLLLQTFPSFRCQKSAPPLLLYSKCKPEPPPS</sequence>
<gene>
    <name evidence="1" type="ORF">MANES_14G051000</name>
</gene>
<dbReference type="EMBL" id="CM004400">
    <property type="protein sequence ID" value="OAY30680.1"/>
    <property type="molecule type" value="Genomic_DNA"/>
</dbReference>
<dbReference type="AlphaFoldDB" id="A0A2C9UKR7"/>